<feature type="non-terminal residue" evidence="2">
    <location>
        <position position="235"/>
    </location>
</feature>
<sequence length="235" mass="23859">FFSSDSVTCEQNEWKFVSPGFSPTQAEVETGLGTPLKIACLVVRAGATTAQPITTVPTTTQSTTTVPTTSQPTTTVSTTTQPTTTVPTTTQPTTTVPTTPGCEIPCVHTVVSGAQLSSTCIDGNAVITCVTGRVGCKSDKGIMVSFDRATCTSGRWFGTTCDGEVHVPEVSPIFDCVVHTTTVPTTTAPITGLPTTSGPTTTGPTTTGPTSTGPTNTGLTTTSSTTTGPTTTGPT</sequence>
<evidence type="ECO:0000313" key="3">
    <source>
        <dbReference type="Proteomes" id="UP001432322"/>
    </source>
</evidence>
<evidence type="ECO:0000256" key="1">
    <source>
        <dbReference type="SAM" id="MobiDB-lite"/>
    </source>
</evidence>
<feature type="non-terminal residue" evidence="2">
    <location>
        <position position="1"/>
    </location>
</feature>
<dbReference type="Proteomes" id="UP001432322">
    <property type="component" value="Unassembled WGS sequence"/>
</dbReference>
<feature type="region of interest" description="Disordered" evidence="1">
    <location>
        <begin position="188"/>
        <end position="235"/>
    </location>
</feature>
<gene>
    <name evidence="2" type="ORF">PFISCL1PPCAC_4879</name>
</gene>
<accession>A0AAV5V1X4</accession>
<reference evidence="2" key="1">
    <citation type="submission" date="2023-10" db="EMBL/GenBank/DDBJ databases">
        <title>Genome assembly of Pristionchus species.</title>
        <authorList>
            <person name="Yoshida K."/>
            <person name="Sommer R.J."/>
        </authorList>
    </citation>
    <scope>NUCLEOTIDE SEQUENCE</scope>
    <source>
        <strain evidence="2">RS5133</strain>
    </source>
</reference>
<dbReference type="AlphaFoldDB" id="A0AAV5V1X4"/>
<feature type="region of interest" description="Disordered" evidence="1">
    <location>
        <begin position="58"/>
        <end position="96"/>
    </location>
</feature>
<evidence type="ECO:0000313" key="2">
    <source>
        <dbReference type="EMBL" id="GMT13582.1"/>
    </source>
</evidence>
<proteinExistence type="predicted"/>
<protein>
    <submittedName>
        <fullName evidence="2">Uncharacterized protein</fullName>
    </submittedName>
</protein>
<organism evidence="2 3">
    <name type="scientific">Pristionchus fissidentatus</name>
    <dbReference type="NCBI Taxonomy" id="1538716"/>
    <lineage>
        <taxon>Eukaryota</taxon>
        <taxon>Metazoa</taxon>
        <taxon>Ecdysozoa</taxon>
        <taxon>Nematoda</taxon>
        <taxon>Chromadorea</taxon>
        <taxon>Rhabditida</taxon>
        <taxon>Rhabditina</taxon>
        <taxon>Diplogasteromorpha</taxon>
        <taxon>Diplogasteroidea</taxon>
        <taxon>Neodiplogasteridae</taxon>
        <taxon>Pristionchus</taxon>
    </lineage>
</organism>
<comment type="caution">
    <text evidence="2">The sequence shown here is derived from an EMBL/GenBank/DDBJ whole genome shotgun (WGS) entry which is preliminary data.</text>
</comment>
<name>A0AAV5V1X4_9BILA</name>
<keyword evidence="3" id="KW-1185">Reference proteome</keyword>
<dbReference type="EMBL" id="BTSY01000002">
    <property type="protein sequence ID" value="GMT13582.1"/>
    <property type="molecule type" value="Genomic_DNA"/>
</dbReference>